<dbReference type="InterPro" id="IPR003653">
    <property type="entry name" value="Peptidase_C48_C"/>
</dbReference>
<evidence type="ECO:0000256" key="2">
    <source>
        <dbReference type="ARBA" id="ARBA00022670"/>
    </source>
</evidence>
<dbReference type="Pfam" id="PF02902">
    <property type="entry name" value="Peptidase_C48"/>
    <property type="match status" value="1"/>
</dbReference>
<evidence type="ECO:0000256" key="3">
    <source>
        <dbReference type="ARBA" id="ARBA00022801"/>
    </source>
</evidence>
<dbReference type="Gramene" id="PRQ39415">
    <property type="protein sequence ID" value="PRQ39415"/>
    <property type="gene ID" value="RchiOBHm_Chr4g0424911"/>
</dbReference>
<proteinExistence type="inferred from homology"/>
<dbReference type="PANTHER" id="PTHR33018">
    <property type="entry name" value="OS10G0338966 PROTEIN-RELATED"/>
    <property type="match status" value="1"/>
</dbReference>
<evidence type="ECO:0000259" key="5">
    <source>
        <dbReference type="PROSITE" id="PS50600"/>
    </source>
</evidence>
<comment type="similarity">
    <text evidence="1">Belongs to the peptidase C48 family.</text>
</comment>
<evidence type="ECO:0000256" key="1">
    <source>
        <dbReference type="ARBA" id="ARBA00005234"/>
    </source>
</evidence>
<keyword evidence="4" id="KW-1133">Transmembrane helix</keyword>
<dbReference type="Proteomes" id="UP000238479">
    <property type="component" value="Chromosome 4"/>
</dbReference>
<evidence type="ECO:0000313" key="6">
    <source>
        <dbReference type="EMBL" id="PRQ39415.1"/>
    </source>
</evidence>
<dbReference type="GO" id="GO:0006508">
    <property type="term" value="P:proteolysis"/>
    <property type="evidence" value="ECO:0007669"/>
    <property type="project" value="UniProtKB-KW"/>
</dbReference>
<accession>A0A2P6QYZ0</accession>
<feature type="transmembrane region" description="Helical" evidence="4">
    <location>
        <begin position="19"/>
        <end position="40"/>
    </location>
</feature>
<evidence type="ECO:0000256" key="4">
    <source>
        <dbReference type="SAM" id="Phobius"/>
    </source>
</evidence>
<sequence length="220" mass="25729">MEDKVFGINKKQYVFKADIHALCTMGEFSGGVICMYMLYLHEVLKRAKMSEMVGFVDPSQLGALGCGNPTERSCHLANRFQNAKKGQIFMLPYNAGKHWMLTVVNPDEETIYFMDPLRSRLIGDKWEKVVENGIKIYNAHRNRSSRKSILWQNMVGIPVQQTDKDCAIFIMRFMKEIVEDRNLEFASKWQRRSSKELVYTQKDLDAVRTKWAKFVMKYYI</sequence>
<gene>
    <name evidence="6" type="ORF">RchiOBHm_Chr4g0424911</name>
</gene>
<dbReference type="PROSITE" id="PS50600">
    <property type="entry name" value="ULP_PROTEASE"/>
    <property type="match status" value="1"/>
</dbReference>
<dbReference type="AlphaFoldDB" id="A0A2P6QYZ0"/>
<dbReference type="Gene3D" id="3.40.395.10">
    <property type="entry name" value="Adenoviral Proteinase, Chain A"/>
    <property type="match status" value="1"/>
</dbReference>
<dbReference type="GO" id="GO:0008234">
    <property type="term" value="F:cysteine-type peptidase activity"/>
    <property type="evidence" value="ECO:0007669"/>
    <property type="project" value="InterPro"/>
</dbReference>
<keyword evidence="4" id="KW-0812">Transmembrane</keyword>
<keyword evidence="7" id="KW-1185">Reference proteome</keyword>
<dbReference type="EMBL" id="PDCK01000042">
    <property type="protein sequence ID" value="PRQ39415.1"/>
    <property type="molecule type" value="Genomic_DNA"/>
</dbReference>
<feature type="domain" description="Ubiquitin-like protease family profile" evidence="5">
    <location>
        <begin position="12"/>
        <end position="177"/>
    </location>
</feature>
<comment type="caution">
    <text evidence="6">The sequence shown here is derived from an EMBL/GenBank/DDBJ whole genome shotgun (WGS) entry which is preliminary data.</text>
</comment>
<dbReference type="SUPFAM" id="SSF54001">
    <property type="entry name" value="Cysteine proteinases"/>
    <property type="match status" value="1"/>
</dbReference>
<organism evidence="6 7">
    <name type="scientific">Rosa chinensis</name>
    <name type="common">China rose</name>
    <dbReference type="NCBI Taxonomy" id="74649"/>
    <lineage>
        <taxon>Eukaryota</taxon>
        <taxon>Viridiplantae</taxon>
        <taxon>Streptophyta</taxon>
        <taxon>Embryophyta</taxon>
        <taxon>Tracheophyta</taxon>
        <taxon>Spermatophyta</taxon>
        <taxon>Magnoliopsida</taxon>
        <taxon>eudicotyledons</taxon>
        <taxon>Gunneridae</taxon>
        <taxon>Pentapetalae</taxon>
        <taxon>rosids</taxon>
        <taxon>fabids</taxon>
        <taxon>Rosales</taxon>
        <taxon>Rosaceae</taxon>
        <taxon>Rosoideae</taxon>
        <taxon>Rosoideae incertae sedis</taxon>
        <taxon>Rosa</taxon>
    </lineage>
</organism>
<keyword evidence="2 6" id="KW-0645">Protease</keyword>
<name>A0A2P6QYZ0_ROSCH</name>
<keyword evidence="3" id="KW-0378">Hydrolase</keyword>
<dbReference type="PANTHER" id="PTHR33018:SF31">
    <property type="entry name" value="TRANSPOSASE, PTTA_EN_SPM, PLANT"/>
    <property type="match status" value="1"/>
</dbReference>
<dbReference type="InterPro" id="IPR038765">
    <property type="entry name" value="Papain-like_cys_pep_sf"/>
</dbReference>
<evidence type="ECO:0000313" key="7">
    <source>
        <dbReference type="Proteomes" id="UP000238479"/>
    </source>
</evidence>
<keyword evidence="4" id="KW-0472">Membrane</keyword>
<protein>
    <submittedName>
        <fullName evidence="6">Putative Ulp1 protease family catalytic domain-containing protein</fullName>
    </submittedName>
</protein>
<dbReference type="OMA" id="SCHLANR"/>
<reference evidence="6 7" key="1">
    <citation type="journal article" date="2018" name="Nat. Genet.">
        <title>The Rosa genome provides new insights in the design of modern roses.</title>
        <authorList>
            <person name="Bendahmane M."/>
        </authorList>
    </citation>
    <scope>NUCLEOTIDE SEQUENCE [LARGE SCALE GENOMIC DNA]</scope>
    <source>
        <strain evidence="7">cv. Old Blush</strain>
    </source>
</reference>